<gene>
    <name evidence="1" type="ORF">GTP90_01750</name>
</gene>
<comment type="caution">
    <text evidence="1">The sequence shown here is derived from an EMBL/GenBank/DDBJ whole genome shotgun (WGS) entry which is preliminary data.</text>
</comment>
<proteinExistence type="predicted"/>
<sequence>MTTTRTFGQTTLTLKQLSPQELQQRFLIKQGQIENDLTQMRKHKIPANSSYKGFYDRQLGALQVYSLLSVSAALVHRHSLVSELREMKASGPIPPSDAFDQSRVILGFNEAIDQLTLVFED</sequence>
<name>A0A845GGE3_9BURK</name>
<dbReference type="RefSeq" id="WP_161081841.1">
    <property type="nucleotide sequence ID" value="NZ_WWCX01000001.1"/>
</dbReference>
<evidence type="ECO:0000313" key="2">
    <source>
        <dbReference type="Proteomes" id="UP000447355"/>
    </source>
</evidence>
<evidence type="ECO:0000313" key="1">
    <source>
        <dbReference type="EMBL" id="MYM92580.1"/>
    </source>
</evidence>
<dbReference type="EMBL" id="WWCX01000001">
    <property type="protein sequence ID" value="MYM92580.1"/>
    <property type="molecule type" value="Genomic_DNA"/>
</dbReference>
<accession>A0A845GGE3</accession>
<protein>
    <submittedName>
        <fullName evidence="1">Uncharacterized protein</fullName>
    </submittedName>
</protein>
<dbReference type="AlphaFoldDB" id="A0A845GGE3"/>
<organism evidence="1 2">
    <name type="scientific">Duganella vulcania</name>
    <dbReference type="NCBI Taxonomy" id="2692166"/>
    <lineage>
        <taxon>Bacteria</taxon>
        <taxon>Pseudomonadati</taxon>
        <taxon>Pseudomonadota</taxon>
        <taxon>Betaproteobacteria</taxon>
        <taxon>Burkholderiales</taxon>
        <taxon>Oxalobacteraceae</taxon>
        <taxon>Telluria group</taxon>
        <taxon>Duganella</taxon>
    </lineage>
</organism>
<reference evidence="1" key="1">
    <citation type="submission" date="2019-12" db="EMBL/GenBank/DDBJ databases">
        <title>Novel species isolated from a subtropical stream in China.</title>
        <authorList>
            <person name="Lu H."/>
        </authorList>
    </citation>
    <scope>NUCLEOTIDE SEQUENCE [LARGE SCALE GENOMIC DNA]</scope>
    <source>
        <strain evidence="1">FT81W</strain>
    </source>
</reference>
<dbReference type="Proteomes" id="UP000447355">
    <property type="component" value="Unassembled WGS sequence"/>
</dbReference>